<name>A0A819EKF3_9BILA</name>
<dbReference type="Pfam" id="PF01403">
    <property type="entry name" value="Sema"/>
    <property type="match status" value="1"/>
</dbReference>
<dbReference type="InterPro" id="IPR000884">
    <property type="entry name" value="TSP1_rpt"/>
</dbReference>
<feature type="transmembrane region" description="Helical" evidence="12">
    <location>
        <begin position="887"/>
        <end position="912"/>
    </location>
</feature>
<dbReference type="SUPFAM" id="SSF103575">
    <property type="entry name" value="Plexin repeat"/>
    <property type="match status" value="1"/>
</dbReference>
<evidence type="ECO:0000256" key="3">
    <source>
        <dbReference type="ARBA" id="ARBA00022737"/>
    </source>
</evidence>
<dbReference type="SMART" id="SM00423">
    <property type="entry name" value="PSI"/>
    <property type="match status" value="1"/>
</dbReference>
<evidence type="ECO:0000313" key="16">
    <source>
        <dbReference type="EMBL" id="CAF2211934.1"/>
    </source>
</evidence>
<dbReference type="GO" id="GO:0071526">
    <property type="term" value="P:semaphorin-plexin signaling pathway"/>
    <property type="evidence" value="ECO:0007669"/>
    <property type="project" value="TreeGrafter"/>
</dbReference>
<evidence type="ECO:0000256" key="12">
    <source>
        <dbReference type="SAM" id="Phobius"/>
    </source>
</evidence>
<evidence type="ECO:0000256" key="11">
    <source>
        <dbReference type="SAM" id="MobiDB-lite"/>
    </source>
</evidence>
<dbReference type="SMART" id="SM00630">
    <property type="entry name" value="Sema"/>
    <property type="match status" value="1"/>
</dbReference>
<dbReference type="InterPro" id="IPR027231">
    <property type="entry name" value="Semaphorin"/>
</dbReference>
<evidence type="ECO:0000256" key="7">
    <source>
        <dbReference type="ARBA" id="ARBA00023136"/>
    </source>
</evidence>
<comment type="subcellular location">
    <subcellularLocation>
        <location evidence="1">Membrane</location>
        <topology evidence="1">Single-pass membrane protein</topology>
    </subcellularLocation>
</comment>
<dbReference type="InterPro" id="IPR016201">
    <property type="entry name" value="PSI"/>
</dbReference>
<dbReference type="InterPro" id="IPR001627">
    <property type="entry name" value="Semap_dom"/>
</dbReference>
<dbReference type="AlphaFoldDB" id="A0A819EKF3"/>
<evidence type="ECO:0000256" key="9">
    <source>
        <dbReference type="ARBA" id="ARBA00023180"/>
    </source>
</evidence>
<dbReference type="SMART" id="SM00209">
    <property type="entry name" value="TSP1"/>
    <property type="match status" value="5"/>
</dbReference>
<keyword evidence="13" id="KW-0732">Signal</keyword>
<evidence type="ECO:0000256" key="13">
    <source>
        <dbReference type="SAM" id="SignalP"/>
    </source>
</evidence>
<dbReference type="Gene3D" id="2.130.10.10">
    <property type="entry name" value="YVTN repeat-like/Quinoprotein amine dehydrogenase"/>
    <property type="match status" value="1"/>
</dbReference>
<reference evidence="17" key="1">
    <citation type="submission" date="2021-02" db="EMBL/GenBank/DDBJ databases">
        <authorList>
            <person name="Nowell W R."/>
        </authorList>
    </citation>
    <scope>NUCLEOTIDE SEQUENCE</scope>
</reference>
<sequence length="1036" mass="118230">MEANFSNPLFMILFYLFQNHICSIVANDPLDFRFVSYNETLRNVQIYQENDDSFDAITIDPQRDQIIIGAKNAIIRLSLHNFHLLERFKWESSANEINMCRSQIQTFNQCENYVRVLAIRSRDQLLLACGTNSYRPICMWRRLDSLSTIIPNENFISGDGKSPYNSQFPSTYNLIDTGEFYSATSNEPVFGVNDPLIQRSFSQGKQLRTQQHDSNWLRNPYFVRILDIGSYVYTFFREIALEHLSCGTTVYSRVARVCKYDDGTMKFSDTFRSFSKLRLSCSKKINNEITSFDYNELQSVFFDQTSNLIYGAFNLPRSGLSGSAICTYKIDDLQRIFASPYLTQKSNESYWLPSTVKQESEKCEPNQSNENLVSSGPVLQSGVLQSSYDALTLDNIRIGHLLINHFYDITILFVITDDSLVLRKYSLINNQQLCLIEHIQLKPTNTPHHQWKINKAEFILETKEIVMTTTISVVKLSVARCDRFNTSNLCLSAMDPYCTWDNNQQRCILFTKSSSTFPSSRPLLTCPIINTTIDGGWASWSSWFTCEQVTGEKCQCRTRTCTQPTPQFGGRLCQGSNVEITRCEVHGGFSSWSEWSLCSKTCGKSYRSRTRTCTNPEPKNNGRLCIGAEREEELCPEIVCSEQSSRLSSWTDWDTCSRTCGGGIQKRRRTCLSNGDKCLECLEETRLCNESPCPIQQITLWSDWTPTINPIKDGLITEQRTRFVCTIGSSSGQQLPEITSDTVMYRVCNNQGGNDCQETDSLDNLNFDDWSPWSVWSECYPACDIPGSIETRRRTCLGKRCSGNDIEKRECLSCTSLKSSNWSCWTDWSECSLCASSRLRSIKYRTRICFTNSCQGESREERLCSSCPLLLKSFPLIDSISEMRFTLIHIILVSLISFLFGCLLMLCIIILCRYRRRRLHSHFKHRQASNTFLHADDRDYFQASTSNSSSSPHTAQDSDTFTTLSNTNNNTNKFRSFDSSSSSTNGGVSAFLKEIPSRKLNMYINPREMPPLPPAATLKRTSLMSSMKTNLDADDL</sequence>
<feature type="chain" id="PRO_5035618051" description="Sema domain-containing protein" evidence="13">
    <location>
        <begin position="27"/>
        <end position="1036"/>
    </location>
</feature>
<evidence type="ECO:0000313" key="17">
    <source>
        <dbReference type="EMBL" id="CAF3851712.1"/>
    </source>
</evidence>
<feature type="domain" description="Sema" evidence="14">
    <location>
        <begin position="32"/>
        <end position="478"/>
    </location>
</feature>
<gene>
    <name evidence="17" type="ORF">OVN521_LOCUS6882</name>
    <name evidence="18" type="ORF">UXM345_LOCUS14597</name>
    <name evidence="16" type="ORF">WKI299_LOCUS35051</name>
    <name evidence="15" type="ORF">XDN619_LOCUS27112</name>
</gene>
<dbReference type="GO" id="GO:0005886">
    <property type="term" value="C:plasma membrane"/>
    <property type="evidence" value="ECO:0007669"/>
    <property type="project" value="TreeGrafter"/>
</dbReference>
<dbReference type="FunFam" id="2.20.100.10:FF:000021">
    <property type="entry name" value="semaphorin-5B isoform X1"/>
    <property type="match status" value="1"/>
</dbReference>
<dbReference type="PROSITE" id="PS51004">
    <property type="entry name" value="SEMA"/>
    <property type="match status" value="1"/>
</dbReference>
<dbReference type="PANTHER" id="PTHR11036">
    <property type="entry name" value="SEMAPHORIN"/>
    <property type="match status" value="1"/>
</dbReference>
<dbReference type="GO" id="GO:0030335">
    <property type="term" value="P:positive regulation of cell migration"/>
    <property type="evidence" value="ECO:0007669"/>
    <property type="project" value="TreeGrafter"/>
</dbReference>
<dbReference type="InterPro" id="IPR015943">
    <property type="entry name" value="WD40/YVTN_repeat-like_dom_sf"/>
</dbReference>
<accession>A0A819EKF3</accession>
<dbReference type="Gene3D" id="3.30.1680.10">
    <property type="entry name" value="ligand-binding face of the semaphorins, domain 2"/>
    <property type="match status" value="1"/>
</dbReference>
<organism evidence="17 19">
    <name type="scientific">Rotaria magnacalcarata</name>
    <dbReference type="NCBI Taxonomy" id="392030"/>
    <lineage>
        <taxon>Eukaryota</taxon>
        <taxon>Metazoa</taxon>
        <taxon>Spiralia</taxon>
        <taxon>Gnathifera</taxon>
        <taxon>Rotifera</taxon>
        <taxon>Eurotatoria</taxon>
        <taxon>Bdelloidea</taxon>
        <taxon>Philodinida</taxon>
        <taxon>Philodinidae</taxon>
        <taxon>Rotaria</taxon>
    </lineage>
</organism>
<evidence type="ECO:0000256" key="1">
    <source>
        <dbReference type="ARBA" id="ARBA00004167"/>
    </source>
</evidence>
<feature type="signal peptide" evidence="13">
    <location>
        <begin position="1"/>
        <end position="26"/>
    </location>
</feature>
<proteinExistence type="predicted"/>
<dbReference type="GO" id="GO:0045499">
    <property type="term" value="F:chemorepellent activity"/>
    <property type="evidence" value="ECO:0007669"/>
    <property type="project" value="TreeGrafter"/>
</dbReference>
<evidence type="ECO:0000256" key="5">
    <source>
        <dbReference type="ARBA" id="ARBA00022902"/>
    </source>
</evidence>
<keyword evidence="3" id="KW-0677">Repeat</keyword>
<protein>
    <recommendedName>
        <fullName evidence="14">Sema domain-containing protein</fullName>
    </recommendedName>
</protein>
<evidence type="ECO:0000256" key="6">
    <source>
        <dbReference type="ARBA" id="ARBA00022989"/>
    </source>
</evidence>
<dbReference type="PROSITE" id="PS50092">
    <property type="entry name" value="TSP1"/>
    <property type="match status" value="4"/>
</dbReference>
<dbReference type="Pfam" id="PF00090">
    <property type="entry name" value="TSP_1"/>
    <property type="match status" value="3"/>
</dbReference>
<dbReference type="GO" id="GO:0030215">
    <property type="term" value="F:semaphorin receptor binding"/>
    <property type="evidence" value="ECO:0007669"/>
    <property type="project" value="InterPro"/>
</dbReference>
<keyword evidence="8" id="KW-1015">Disulfide bond</keyword>
<dbReference type="InterPro" id="IPR036383">
    <property type="entry name" value="TSP1_rpt_sf"/>
</dbReference>
<dbReference type="SUPFAM" id="SSF82895">
    <property type="entry name" value="TSP-1 type 1 repeat"/>
    <property type="match status" value="4"/>
</dbReference>
<dbReference type="Proteomes" id="UP000663887">
    <property type="component" value="Unassembled WGS sequence"/>
</dbReference>
<dbReference type="EMBL" id="CAJNRG010012764">
    <property type="protein sequence ID" value="CAF2143007.1"/>
    <property type="molecule type" value="Genomic_DNA"/>
</dbReference>
<dbReference type="Gene3D" id="2.20.100.10">
    <property type="entry name" value="Thrombospondin type-1 (TSP1) repeat"/>
    <property type="match status" value="4"/>
</dbReference>
<comment type="caution">
    <text evidence="17">The sequence shown here is derived from an EMBL/GenBank/DDBJ whole genome shotgun (WGS) entry which is preliminary data.</text>
</comment>
<evidence type="ECO:0000313" key="19">
    <source>
        <dbReference type="Proteomes" id="UP000663866"/>
    </source>
</evidence>
<keyword evidence="4" id="KW-0221">Differentiation</keyword>
<dbReference type="GO" id="GO:0007411">
    <property type="term" value="P:axon guidance"/>
    <property type="evidence" value="ECO:0007669"/>
    <property type="project" value="TreeGrafter"/>
</dbReference>
<dbReference type="Proteomes" id="UP000663842">
    <property type="component" value="Unassembled WGS sequence"/>
</dbReference>
<keyword evidence="6 12" id="KW-1133">Transmembrane helix</keyword>
<dbReference type="EMBL" id="CAJOBF010001668">
    <property type="protein sequence ID" value="CAF3973050.1"/>
    <property type="molecule type" value="Genomic_DNA"/>
</dbReference>
<comment type="caution">
    <text evidence="10">Lacks conserved residue(s) required for the propagation of feature annotation.</text>
</comment>
<evidence type="ECO:0000256" key="2">
    <source>
        <dbReference type="ARBA" id="ARBA00022692"/>
    </source>
</evidence>
<keyword evidence="9" id="KW-0325">Glycoprotein</keyword>
<evidence type="ECO:0000256" key="10">
    <source>
        <dbReference type="PROSITE-ProRule" id="PRU00352"/>
    </source>
</evidence>
<evidence type="ECO:0000313" key="18">
    <source>
        <dbReference type="EMBL" id="CAF3973050.1"/>
    </source>
</evidence>
<evidence type="ECO:0000259" key="14">
    <source>
        <dbReference type="PROSITE" id="PS51004"/>
    </source>
</evidence>
<dbReference type="InterPro" id="IPR036352">
    <property type="entry name" value="Semap_dom_sf"/>
</dbReference>
<dbReference type="EMBL" id="CAJOBG010000737">
    <property type="protein sequence ID" value="CAF3851712.1"/>
    <property type="molecule type" value="Genomic_DNA"/>
</dbReference>
<evidence type="ECO:0000256" key="4">
    <source>
        <dbReference type="ARBA" id="ARBA00022782"/>
    </source>
</evidence>
<dbReference type="Proteomes" id="UP000663856">
    <property type="component" value="Unassembled WGS sequence"/>
</dbReference>
<feature type="region of interest" description="Disordered" evidence="11">
    <location>
        <begin position="943"/>
        <end position="967"/>
    </location>
</feature>
<dbReference type="Proteomes" id="UP000663866">
    <property type="component" value="Unassembled WGS sequence"/>
</dbReference>
<keyword evidence="2 12" id="KW-0812">Transmembrane</keyword>
<dbReference type="EMBL" id="CAJNRF010016790">
    <property type="protein sequence ID" value="CAF2211934.1"/>
    <property type="molecule type" value="Genomic_DNA"/>
</dbReference>
<evidence type="ECO:0000313" key="15">
    <source>
        <dbReference type="EMBL" id="CAF2143007.1"/>
    </source>
</evidence>
<dbReference type="FunFam" id="2.20.100.10:FF:000007">
    <property type="entry name" value="Thrombospondin 1"/>
    <property type="match status" value="1"/>
</dbReference>
<dbReference type="SUPFAM" id="SSF101912">
    <property type="entry name" value="Sema domain"/>
    <property type="match status" value="1"/>
</dbReference>
<keyword evidence="19" id="KW-1185">Reference proteome</keyword>
<dbReference type="PANTHER" id="PTHR11036:SF79">
    <property type="entry name" value="SEMAPHORIN 5C, ISOFORM A"/>
    <property type="match status" value="1"/>
</dbReference>
<evidence type="ECO:0000256" key="8">
    <source>
        <dbReference type="ARBA" id="ARBA00023157"/>
    </source>
</evidence>
<keyword evidence="5" id="KW-0524">Neurogenesis</keyword>
<keyword evidence="7 12" id="KW-0472">Membrane</keyword>